<organism evidence="2 3">
    <name type="scientific">Paxillus involutus ATCC 200175</name>
    <dbReference type="NCBI Taxonomy" id="664439"/>
    <lineage>
        <taxon>Eukaryota</taxon>
        <taxon>Fungi</taxon>
        <taxon>Dikarya</taxon>
        <taxon>Basidiomycota</taxon>
        <taxon>Agaricomycotina</taxon>
        <taxon>Agaricomycetes</taxon>
        <taxon>Agaricomycetidae</taxon>
        <taxon>Boletales</taxon>
        <taxon>Paxilineae</taxon>
        <taxon>Paxillaceae</taxon>
        <taxon>Paxillus</taxon>
    </lineage>
</organism>
<feature type="transmembrane region" description="Helical" evidence="1">
    <location>
        <begin position="64"/>
        <end position="82"/>
    </location>
</feature>
<keyword evidence="3" id="KW-1185">Reference proteome</keyword>
<feature type="transmembrane region" description="Helical" evidence="1">
    <location>
        <begin position="196"/>
        <end position="218"/>
    </location>
</feature>
<dbReference type="AlphaFoldDB" id="A0A0C9SMR0"/>
<protein>
    <submittedName>
        <fullName evidence="2">Uncharacterized protein</fullName>
    </submittedName>
</protein>
<feature type="transmembrane region" description="Helical" evidence="1">
    <location>
        <begin position="12"/>
        <end position="30"/>
    </location>
</feature>
<accession>A0A0C9SMR0</accession>
<dbReference type="EMBL" id="KN820246">
    <property type="protein sequence ID" value="KIJ06609.1"/>
    <property type="molecule type" value="Genomic_DNA"/>
</dbReference>
<reference evidence="3" key="2">
    <citation type="submission" date="2015-01" db="EMBL/GenBank/DDBJ databases">
        <title>Evolutionary Origins and Diversification of the Mycorrhizal Mutualists.</title>
        <authorList>
            <consortium name="DOE Joint Genome Institute"/>
            <consortium name="Mycorrhizal Genomics Consortium"/>
            <person name="Kohler A."/>
            <person name="Kuo A."/>
            <person name="Nagy L.G."/>
            <person name="Floudas D."/>
            <person name="Copeland A."/>
            <person name="Barry K.W."/>
            <person name="Cichocki N."/>
            <person name="Veneault-Fourrey C."/>
            <person name="LaButti K."/>
            <person name="Lindquist E.A."/>
            <person name="Lipzen A."/>
            <person name="Lundell T."/>
            <person name="Morin E."/>
            <person name="Murat C."/>
            <person name="Riley R."/>
            <person name="Ohm R."/>
            <person name="Sun H."/>
            <person name="Tunlid A."/>
            <person name="Henrissat B."/>
            <person name="Grigoriev I.V."/>
            <person name="Hibbett D.S."/>
            <person name="Martin F."/>
        </authorList>
    </citation>
    <scope>NUCLEOTIDE SEQUENCE [LARGE SCALE GENOMIC DNA]</scope>
    <source>
        <strain evidence="3">ATCC 200175</strain>
    </source>
</reference>
<evidence type="ECO:0000313" key="3">
    <source>
        <dbReference type="Proteomes" id="UP000053647"/>
    </source>
</evidence>
<keyword evidence="1" id="KW-0812">Transmembrane</keyword>
<proteinExistence type="predicted"/>
<feature type="transmembrane region" description="Helical" evidence="1">
    <location>
        <begin position="169"/>
        <end position="189"/>
    </location>
</feature>
<dbReference type="HOGENOM" id="CLU_1225208_0_0_1"/>
<feature type="transmembrane region" description="Helical" evidence="1">
    <location>
        <begin position="137"/>
        <end position="163"/>
    </location>
</feature>
<name>A0A0C9SMR0_PAXIN</name>
<dbReference type="Proteomes" id="UP000053647">
    <property type="component" value="Unassembled WGS sequence"/>
</dbReference>
<keyword evidence="1" id="KW-0472">Membrane</keyword>
<keyword evidence="1" id="KW-1133">Transmembrane helix</keyword>
<evidence type="ECO:0000256" key="1">
    <source>
        <dbReference type="SAM" id="Phobius"/>
    </source>
</evidence>
<reference evidence="2 3" key="1">
    <citation type="submission" date="2014-06" db="EMBL/GenBank/DDBJ databases">
        <authorList>
            <consortium name="DOE Joint Genome Institute"/>
            <person name="Kuo A."/>
            <person name="Kohler A."/>
            <person name="Nagy L.G."/>
            <person name="Floudas D."/>
            <person name="Copeland A."/>
            <person name="Barry K.W."/>
            <person name="Cichocki N."/>
            <person name="Veneault-Fourrey C."/>
            <person name="LaButti K."/>
            <person name="Lindquist E.A."/>
            <person name="Lipzen A."/>
            <person name="Lundell T."/>
            <person name="Morin E."/>
            <person name="Murat C."/>
            <person name="Sun H."/>
            <person name="Tunlid A."/>
            <person name="Henrissat B."/>
            <person name="Grigoriev I.V."/>
            <person name="Hibbett D.S."/>
            <person name="Martin F."/>
            <person name="Nordberg H.P."/>
            <person name="Cantor M.N."/>
            <person name="Hua S.X."/>
        </authorList>
    </citation>
    <scope>NUCLEOTIDE SEQUENCE [LARGE SCALE GENOMIC DNA]</scope>
    <source>
        <strain evidence="2 3">ATCC 200175</strain>
    </source>
</reference>
<gene>
    <name evidence="2" type="ORF">PAXINDRAFT_103289</name>
</gene>
<evidence type="ECO:0000313" key="2">
    <source>
        <dbReference type="EMBL" id="KIJ06609.1"/>
    </source>
</evidence>
<sequence>MAEGDVESQQGFPLALASLGVLPHIISFLATGEGNLSSFRTEISTPDGWERFHSRYRATLPPTMAAQGLVLSTTVVFLTTSTPVPFVSYTDPKVYGALSFAFALSLAGLVFQFTFFAMSGRPAIRETGLTGSQAKMLTYLVCLRLPYIVFLFSLLFLTTGFLLSWPRTFTYLIAFVLFCGTGITFHGIFLRFNNWFAVIMSVFLVLMLFAYLLVVSLVPLDWS</sequence>
<feature type="transmembrane region" description="Helical" evidence="1">
    <location>
        <begin position="94"/>
        <end position="116"/>
    </location>
</feature>